<dbReference type="RefSeq" id="YP_009689490.1">
    <property type="nucleotide sequence ID" value="NC_044646.1"/>
</dbReference>
<dbReference type="AlphaFoldDB" id="A0A5B7XV87"/>
<keyword evidence="1" id="KW-1133">Transmembrane helix</keyword>
<sequence>MAPLNWLILFILFILIYLMMTCFVYFHINYLYNSQLINLNSTNSFNWKW</sequence>
<geneLocation type="mitochondrion" evidence="2"/>
<gene>
    <name evidence="2" type="primary">ATP8</name>
</gene>
<reference evidence="2" key="1">
    <citation type="journal article" date="2019" name="Zoological Lett">
        <title>Mitochondrial genome diversity and evolution in Branchiopoda (Crustacea).</title>
        <authorList>
            <person name="Luchetti A."/>
            <person name="Forni G."/>
            <person name="Skaist A.M."/>
            <person name="Wheelan S.J."/>
            <person name="Mantovani B."/>
        </authorList>
    </citation>
    <scope>NUCLEOTIDE SEQUENCE</scope>
    <source>
        <strain evidence="2">Lubb-f4</strain>
    </source>
</reference>
<proteinExistence type="predicted"/>
<keyword evidence="1" id="KW-0812">Transmembrane</keyword>
<protein>
    <submittedName>
        <fullName evidence="2">ATP synthase F0 subunit 8</fullName>
    </submittedName>
</protein>
<dbReference type="CTD" id="4509"/>
<evidence type="ECO:0000313" key="2">
    <source>
        <dbReference type="EMBL" id="QCZ36052.1"/>
    </source>
</evidence>
<keyword evidence="1" id="KW-0472">Membrane</keyword>
<feature type="transmembrane region" description="Helical" evidence="1">
    <location>
        <begin position="6"/>
        <end position="26"/>
    </location>
</feature>
<dbReference type="EMBL" id="MK579381">
    <property type="protein sequence ID" value="QCZ36052.1"/>
    <property type="molecule type" value="Genomic_DNA"/>
</dbReference>
<accession>A0A5B7XV87</accession>
<keyword evidence="2" id="KW-0496">Mitochondrion</keyword>
<name>A0A5B7XV87_9CRUS</name>
<organism evidence="2">
    <name type="scientific">Lepidurus apus lubbocki</name>
    <dbReference type="NCBI Taxonomy" id="217954"/>
    <lineage>
        <taxon>Eukaryota</taxon>
        <taxon>Metazoa</taxon>
        <taxon>Ecdysozoa</taxon>
        <taxon>Arthropoda</taxon>
        <taxon>Crustacea</taxon>
        <taxon>Branchiopoda</taxon>
        <taxon>Notostraca</taxon>
        <taxon>Triopsidae</taxon>
        <taxon>Lepidurus</taxon>
    </lineage>
</organism>
<dbReference type="GeneID" id="41792502"/>
<evidence type="ECO:0000256" key="1">
    <source>
        <dbReference type="SAM" id="Phobius"/>
    </source>
</evidence>